<gene>
    <name evidence="3" type="ORF">ATM17_00230</name>
</gene>
<evidence type="ECO:0000313" key="4">
    <source>
        <dbReference type="Proteomes" id="UP000076088"/>
    </source>
</evidence>
<keyword evidence="4" id="KW-1185">Reference proteome</keyword>
<dbReference type="KEGG" id="smaz:LH19_00230"/>
<feature type="signal peptide" evidence="2">
    <location>
        <begin position="1"/>
        <end position="43"/>
    </location>
</feature>
<keyword evidence="1" id="KW-0472">Membrane</keyword>
<keyword evidence="2" id="KW-0732">Signal</keyword>
<feature type="transmembrane region" description="Helical" evidence="1">
    <location>
        <begin position="67"/>
        <end position="85"/>
    </location>
</feature>
<dbReference type="AlphaFoldDB" id="A0AAC8YWA5"/>
<protein>
    <submittedName>
        <fullName evidence="3">Uncharacterized protein</fullName>
    </submittedName>
</protein>
<keyword evidence="1" id="KW-1133">Transmembrane helix</keyword>
<organism evidence="3 4">
    <name type="scientific">Sphingopyxis macrogoltabida</name>
    <name type="common">Sphingomonas macrogoltabidus</name>
    <dbReference type="NCBI Taxonomy" id="33050"/>
    <lineage>
        <taxon>Bacteria</taxon>
        <taxon>Pseudomonadati</taxon>
        <taxon>Pseudomonadota</taxon>
        <taxon>Alphaproteobacteria</taxon>
        <taxon>Sphingomonadales</taxon>
        <taxon>Sphingomonadaceae</taxon>
        <taxon>Sphingopyxis</taxon>
    </lineage>
</organism>
<accession>A0AAC8YWA5</accession>
<evidence type="ECO:0000313" key="3">
    <source>
        <dbReference type="EMBL" id="AMU87479.1"/>
    </source>
</evidence>
<reference evidence="3 4" key="2">
    <citation type="journal article" date="2016" name="Genome Announc.">
        <title>Complete Genome Sequence of Sphingopyxis macrogoltabida Strain 203N (NBRC 111659), a Polyethylene Glycol Degrader.</title>
        <authorList>
            <person name="Ohtsubo Y."/>
            <person name="Nonoyama S."/>
            <person name="Nagata Y."/>
            <person name="Numata M."/>
            <person name="Tsuchikane K."/>
            <person name="Hosoyama A."/>
            <person name="Yamazoe A."/>
            <person name="Tsuda M."/>
            <person name="Fujita N."/>
            <person name="Kawai F."/>
        </authorList>
    </citation>
    <scope>NUCLEOTIDE SEQUENCE [LARGE SCALE GENOMIC DNA]</scope>
    <source>
        <strain evidence="3 4">203N</strain>
    </source>
</reference>
<reference evidence="4" key="1">
    <citation type="submission" date="2015-11" db="EMBL/GenBank/DDBJ databases">
        <title>Complete genome sequence of a polyethylene-glycol degrader Sphingopyxis macrogoltabida 203N (NBRC 111659).</title>
        <authorList>
            <person name="Yoshiyuki O."/>
            <person name="Shouta N."/>
            <person name="Nagata Y."/>
            <person name="Numata M."/>
            <person name="Tsuchikane K."/>
            <person name="Hosoyama A."/>
            <person name="Yamazoe A."/>
            <person name="Tsuda M."/>
            <person name="Fujita N."/>
            <person name="Kawai F."/>
        </authorList>
    </citation>
    <scope>NUCLEOTIDE SEQUENCE [LARGE SCALE GENOMIC DNA]</scope>
    <source>
        <strain evidence="4">203N</strain>
    </source>
</reference>
<proteinExistence type="predicted"/>
<feature type="chain" id="PRO_5042173104" evidence="2">
    <location>
        <begin position="44"/>
        <end position="95"/>
    </location>
</feature>
<keyword evidence="1" id="KW-0812">Transmembrane</keyword>
<dbReference type="Proteomes" id="UP000076088">
    <property type="component" value="Chromosome"/>
</dbReference>
<evidence type="ECO:0000256" key="1">
    <source>
        <dbReference type="SAM" id="Phobius"/>
    </source>
</evidence>
<sequence>MELGACGAGFAMLSMEFVMTMFKKAAVSIAAASMILSPVAASAAPAFDAARATSASDGTNELEGSSWLPAVLALLIVAGGIWLAIDNDDDAPVSP</sequence>
<name>A0AAC8YWA5_SPHMC</name>
<dbReference type="EMBL" id="CP013344">
    <property type="protein sequence ID" value="AMU87479.1"/>
    <property type="molecule type" value="Genomic_DNA"/>
</dbReference>
<evidence type="ECO:0000256" key="2">
    <source>
        <dbReference type="SAM" id="SignalP"/>
    </source>
</evidence>